<sequence length="86" mass="10049">MMGENFSAITHTIEVNCSSEKYSNILCKCLSSDESLKQNKLYKNINVSGETIKIELQSNTYEDIRYKAKNIYDYLHFFFKTIETFA</sequence>
<organism evidence="2 3">
    <name type="scientific">Plasmodium vinckei vinckei</name>
    <dbReference type="NCBI Taxonomy" id="54757"/>
    <lineage>
        <taxon>Eukaryota</taxon>
        <taxon>Sar</taxon>
        <taxon>Alveolata</taxon>
        <taxon>Apicomplexa</taxon>
        <taxon>Aconoidasida</taxon>
        <taxon>Haemosporida</taxon>
        <taxon>Plasmodiidae</taxon>
        <taxon>Plasmodium</taxon>
        <taxon>Plasmodium (Vinckeia)</taxon>
    </lineage>
</organism>
<dbReference type="GeneID" id="19963058"/>
<dbReference type="AlphaFoldDB" id="A0A449BM34"/>
<dbReference type="Gene3D" id="3.30.310.50">
    <property type="entry name" value="Alpha-D-phosphohexomutase, C-terminal domain"/>
    <property type="match status" value="1"/>
</dbReference>
<proteinExistence type="inferred from homology"/>
<gene>
    <name evidence="2" type="ORF">PVVCY_0101040</name>
</gene>
<evidence type="ECO:0008006" key="4">
    <source>
        <dbReference type="Google" id="ProtNLM"/>
    </source>
</evidence>
<dbReference type="RefSeq" id="XP_008626711.2">
    <property type="nucleotide sequence ID" value="XM_008628489.2"/>
</dbReference>
<evidence type="ECO:0000256" key="1">
    <source>
        <dbReference type="ARBA" id="ARBA00007073"/>
    </source>
</evidence>
<comment type="similarity">
    <text evidence="1">Belongs to the CTAG/PCC1 family.</text>
</comment>
<dbReference type="VEuPathDB" id="PlasmoDB:PVVCY_0101040"/>
<evidence type="ECO:0000313" key="2">
    <source>
        <dbReference type="EMBL" id="VEV54493.1"/>
    </source>
</evidence>
<dbReference type="KEGG" id="pvv:PVVCY_0101040"/>
<dbReference type="Proteomes" id="UP000290582">
    <property type="component" value="Chromosome PVVCY_01"/>
</dbReference>
<dbReference type="EMBL" id="LR215057">
    <property type="protein sequence ID" value="VEV54493.1"/>
    <property type="molecule type" value="Genomic_DNA"/>
</dbReference>
<evidence type="ECO:0000313" key="3">
    <source>
        <dbReference type="Proteomes" id="UP000290582"/>
    </source>
</evidence>
<name>A0A449BM34_PLAVN</name>
<dbReference type="Pfam" id="PF09341">
    <property type="entry name" value="Pcc1"/>
    <property type="match status" value="1"/>
</dbReference>
<protein>
    <recommendedName>
        <fullName evidence="4">Transcription factor Pcc1</fullName>
    </recommendedName>
</protein>
<reference evidence="2 3" key="1">
    <citation type="submission" date="2019-01" db="EMBL/GenBank/DDBJ databases">
        <authorList>
            <person name="Ramaprasad A."/>
        </authorList>
    </citation>
    <scope>NUCLEOTIDE SEQUENCE [LARGE SCALE GENOMIC DNA]</scope>
</reference>
<accession>A0A449BM34</accession>
<dbReference type="InterPro" id="IPR015419">
    <property type="entry name" value="CTAG/Pcc1"/>
</dbReference>
<dbReference type="OrthoDB" id="373700at2759"/>